<feature type="domain" description="Glycoside hydrolase family 13 N-terminal" evidence="6">
    <location>
        <begin position="393"/>
        <end position="477"/>
    </location>
</feature>
<evidence type="ECO:0000259" key="6">
    <source>
        <dbReference type="Pfam" id="PF02922"/>
    </source>
</evidence>
<dbReference type="InterPro" id="IPR040671">
    <property type="entry name" value="Pullulanase_N2"/>
</dbReference>
<sequence length="1399" mass="152299">MLPTMKKLLLVTSLSCGVVACGGSDSSKTPKATSTNNQAPTIAEFTASVDPAAPLVYTYTWSVADPDGDTLTCTLNPGDGQQTPIISDCANNNSIEITYESAGDFTPSFRANDSENAYATADIDISVTTGIVMPEPVLVASANQLVVFYNRPDNLYTDWVLHLWNNSDCDAYADFPADGGTDWNTGQTQSGVDENYGAYWVLNLKDGYGECANFIVHKGDEKDLGGGDLQADLTGGRTFWTLSGKSFLYNQPTLFPTGVQIEGIAAHWANANTMYWNVPAADVTKVRIYSSASDDMEFDSASGIEGDNYIEYMTDMSETHPAITLGMPRYQGQAAFTTSNADETKVKQMLTGKLLAIAYDDTDKPIAATHVQTPRILDALYTSGTMDADEAELGLLYDGNDIISNLWAPTAQSVKLNIFDADKVLLTSNEMSLDADTGIWSFSAPNTVDRSFYRFELTLYHPQNHRFETVHVTDPYSVSLSTNGMYSQFVNLADSDLMPTGWEEHMIPTVVDPEDAVIYEGHIRDFSVRDASTTELNRGKYLAFTEESSVPVTHLKSMVAAGLTHFQMLPANDIASINEDSSTRVNITDTVADLCAHNSSAPVCGVEDDTATLLSVFENFDASSTDAQALLQAMRGLDSFNWGYDPKHYTTPEGSYASNPDGVARILEMRKMNQALHEMGLRVVLDVVYNHTNSSGLYDDSVLDKVVPGYYHRRDLVTGNVLTDTCCQDTAPEHKMMDKLMSDSLMTWTQAYKFDGFRFDIMSNNSVDSILNARTRVQAVDTDNYFYGEGWTRADQGYNQAQQNNMAGTEVATFNDRPRDIIRGGDLFNGSSNLNNLDIIRLGLAGTLENYELQDKNGIKKLGKNFSQSAYAKDPADVINYVSKHDNETLWDQLQYGLASDMSVSDRVRAQNIAATLPLLSQGIPFFQFGGDFIRSKSMDRNTYDGGDWFNYVDFTKSSNNWNVGLPLAEDNESKWETISGIISNSETTVQSNDIAMASMVFNEFLSIRNTSKLFRLTSETDVLQRVGFHNTGPSQTPGLIVMSIDDGVGLTDLDANNDAIVVVINGSSQQQSHSVATADGFELHTVQQNSDDGTVQAASFIADIDSGTFTVPALTTAVFVKPQGDTQGTGLAADATSNQPDVAPYGDTVVYLRGSMNNWGNDGLTEADSFVYEGNNTYSIDVTLTAGQQIFKIASSDWSAVNLGYYEMTYAADSVAVSDDGGNLTFNVAEDSLYTFTLDASTTTPVLKIVAKSESVNCSALVDSADPAPFSITGGGHLYVRGSHSGWNAEADYQLHYKGENKYQAVANFDGEFQFKLASDDGSWTTQLWAQAPGTTDLNAENLEVGINYAVALGDGGLGNNQTNLDAGQYSILLTLNEDNPSAGFDVGNMIIQKCSVE</sequence>
<dbReference type="Pfam" id="PF03714">
    <property type="entry name" value="PUD"/>
    <property type="match status" value="1"/>
</dbReference>
<dbReference type="PROSITE" id="PS51257">
    <property type="entry name" value="PROKAR_LIPOPROTEIN"/>
    <property type="match status" value="1"/>
</dbReference>
<dbReference type="InterPro" id="IPR005323">
    <property type="entry name" value="CBM41_pullulanase"/>
</dbReference>
<dbReference type="SUPFAM" id="SSF51011">
    <property type="entry name" value="Glycosyl hydrolase domain"/>
    <property type="match status" value="1"/>
</dbReference>
<evidence type="ECO:0000256" key="5">
    <source>
        <dbReference type="SAM" id="SignalP"/>
    </source>
</evidence>
<evidence type="ECO:0000259" key="10">
    <source>
        <dbReference type="Pfam" id="PF18494"/>
    </source>
</evidence>
<dbReference type="CDD" id="cd11341">
    <property type="entry name" value="AmyAc_Pullulanase_LD-like"/>
    <property type="match status" value="1"/>
</dbReference>
<keyword evidence="12" id="KW-1185">Reference proteome</keyword>
<evidence type="ECO:0000256" key="4">
    <source>
        <dbReference type="ARBA" id="ARBA00023295"/>
    </source>
</evidence>
<dbReference type="InterPro" id="IPR013780">
    <property type="entry name" value="Glyco_hydro_b"/>
</dbReference>
<name>A0ABY9THK9_9GAMM</name>
<protein>
    <submittedName>
        <fullName evidence="11">DUF3372 domain-containing protein</fullName>
    </submittedName>
</protein>
<evidence type="ECO:0000256" key="1">
    <source>
        <dbReference type="ARBA" id="ARBA00008061"/>
    </source>
</evidence>
<dbReference type="InterPro" id="IPR013784">
    <property type="entry name" value="Carb-bd-like_fold"/>
</dbReference>
<keyword evidence="2 5" id="KW-0732">Signal</keyword>
<dbReference type="Gene3D" id="3.20.20.80">
    <property type="entry name" value="Glycosidases"/>
    <property type="match status" value="1"/>
</dbReference>
<dbReference type="SUPFAM" id="SSF81296">
    <property type="entry name" value="E set domains"/>
    <property type="match status" value="2"/>
</dbReference>
<dbReference type="Gene3D" id="2.60.40.3620">
    <property type="match status" value="1"/>
</dbReference>
<feature type="domain" description="Pullulanase carbohydrate-binding module 41" evidence="7">
    <location>
        <begin position="145"/>
        <end position="249"/>
    </location>
</feature>
<organism evidence="11 12">
    <name type="scientific">Thalassotalea nanhaiensis</name>
    <dbReference type="NCBI Taxonomy" id="3065648"/>
    <lineage>
        <taxon>Bacteria</taxon>
        <taxon>Pseudomonadati</taxon>
        <taxon>Pseudomonadota</taxon>
        <taxon>Gammaproteobacteria</taxon>
        <taxon>Alteromonadales</taxon>
        <taxon>Colwelliaceae</taxon>
        <taxon>Thalassotalea</taxon>
    </lineage>
</organism>
<dbReference type="SUPFAM" id="SSF51445">
    <property type="entry name" value="(Trans)glycosidases"/>
    <property type="match status" value="1"/>
</dbReference>
<evidence type="ECO:0000313" key="12">
    <source>
        <dbReference type="Proteomes" id="UP001248581"/>
    </source>
</evidence>
<dbReference type="Gene3D" id="2.60.40.1130">
    <property type="entry name" value="Rab geranylgeranyltransferase alpha-subunit, insert domain"/>
    <property type="match status" value="1"/>
</dbReference>
<comment type="similarity">
    <text evidence="1">Belongs to the glycosyl hydrolase 13 family.</text>
</comment>
<dbReference type="InterPro" id="IPR014756">
    <property type="entry name" value="Ig_E-set"/>
</dbReference>
<dbReference type="InterPro" id="IPR024561">
    <property type="entry name" value="Pullul_strch_C"/>
</dbReference>
<feature type="chain" id="PRO_5046684263" evidence="5">
    <location>
        <begin position="21"/>
        <end position="1399"/>
    </location>
</feature>
<dbReference type="InterPro" id="IPR013783">
    <property type="entry name" value="Ig-like_fold"/>
</dbReference>
<evidence type="ECO:0000256" key="3">
    <source>
        <dbReference type="ARBA" id="ARBA00022801"/>
    </source>
</evidence>
<dbReference type="SUPFAM" id="SSF49299">
    <property type="entry name" value="PKD domain"/>
    <property type="match status" value="1"/>
</dbReference>
<keyword evidence="3" id="KW-0378">Hydrolase</keyword>
<dbReference type="SUPFAM" id="SSF49452">
    <property type="entry name" value="Starch-binding domain-like"/>
    <property type="match status" value="1"/>
</dbReference>
<dbReference type="Pfam" id="PF18494">
    <property type="entry name" value="Pullulanase_Ins"/>
    <property type="match status" value="1"/>
</dbReference>
<dbReference type="CDD" id="cd10315">
    <property type="entry name" value="CBM41_pullulanase"/>
    <property type="match status" value="1"/>
</dbReference>
<dbReference type="Pfam" id="PF02922">
    <property type="entry name" value="CBM_48"/>
    <property type="match status" value="1"/>
</dbReference>
<dbReference type="Proteomes" id="UP001248581">
    <property type="component" value="Chromosome"/>
</dbReference>
<dbReference type="RefSeq" id="WP_348387473.1">
    <property type="nucleotide sequence ID" value="NZ_CP134146.1"/>
</dbReference>
<dbReference type="EMBL" id="CP134146">
    <property type="protein sequence ID" value="WNC68317.1"/>
    <property type="molecule type" value="Genomic_DNA"/>
</dbReference>
<dbReference type="Pfam" id="PF17967">
    <property type="entry name" value="Pullulanase_N2"/>
    <property type="match status" value="1"/>
</dbReference>
<dbReference type="Gene3D" id="2.60.40.10">
    <property type="entry name" value="Immunoglobulins"/>
    <property type="match status" value="2"/>
</dbReference>
<dbReference type="InterPro" id="IPR041111">
    <property type="entry name" value="Pullulanase_Ins"/>
</dbReference>
<gene>
    <name evidence="11" type="ORF">RI845_17580</name>
</gene>
<dbReference type="CDD" id="cd02861">
    <property type="entry name" value="E_set_pullulanase_like"/>
    <property type="match status" value="1"/>
</dbReference>
<reference evidence="12" key="1">
    <citation type="submission" date="2023-09" db="EMBL/GenBank/DDBJ databases">
        <authorList>
            <person name="Zhang C."/>
        </authorList>
    </citation>
    <scope>NUCLEOTIDE SEQUENCE [LARGE SCALE GENOMIC DNA]</scope>
    <source>
        <strain evidence="12">SQ345</strain>
    </source>
</reference>
<feature type="domain" description="Alpha-1,6-glucosidases pullulanase-type C-terminal" evidence="8">
    <location>
        <begin position="958"/>
        <end position="1122"/>
    </location>
</feature>
<dbReference type="CDD" id="cd02860">
    <property type="entry name" value="E_set_Pullulanase"/>
    <property type="match status" value="1"/>
</dbReference>
<evidence type="ECO:0000259" key="8">
    <source>
        <dbReference type="Pfam" id="PF11852"/>
    </source>
</evidence>
<dbReference type="Pfam" id="PF11852">
    <property type="entry name" value="Pullul_strch_C"/>
    <property type="match status" value="1"/>
</dbReference>
<dbReference type="PANTHER" id="PTHR43002">
    <property type="entry name" value="GLYCOGEN DEBRANCHING ENZYME"/>
    <property type="match status" value="1"/>
</dbReference>
<feature type="signal peptide" evidence="5">
    <location>
        <begin position="1"/>
        <end position="20"/>
    </location>
</feature>
<dbReference type="InterPro" id="IPR035986">
    <property type="entry name" value="PKD_dom_sf"/>
</dbReference>
<evidence type="ECO:0000256" key="2">
    <source>
        <dbReference type="ARBA" id="ARBA00022729"/>
    </source>
</evidence>
<dbReference type="Gene3D" id="2.60.40.1110">
    <property type="match status" value="1"/>
</dbReference>
<proteinExistence type="inferred from homology"/>
<feature type="domain" description="Pullulanase Ins" evidence="10">
    <location>
        <begin position="574"/>
        <end position="640"/>
    </location>
</feature>
<dbReference type="Gene3D" id="2.60.40.1180">
    <property type="entry name" value="Golgi alpha-mannosidase II"/>
    <property type="match status" value="1"/>
</dbReference>
<keyword evidence="4" id="KW-0326">Glycosidase</keyword>
<dbReference type="InterPro" id="IPR004193">
    <property type="entry name" value="Glyco_hydro_13_N"/>
</dbReference>
<evidence type="ECO:0000313" key="11">
    <source>
        <dbReference type="EMBL" id="WNC68317.1"/>
    </source>
</evidence>
<dbReference type="InterPro" id="IPR017853">
    <property type="entry name" value="GH"/>
</dbReference>
<accession>A0ABY9THK9</accession>
<evidence type="ECO:0000259" key="9">
    <source>
        <dbReference type="Pfam" id="PF17967"/>
    </source>
</evidence>
<evidence type="ECO:0000259" key="7">
    <source>
        <dbReference type="Pfam" id="PF03714"/>
    </source>
</evidence>
<feature type="domain" description="Pullulanase N2" evidence="9">
    <location>
        <begin position="265"/>
        <end position="378"/>
    </location>
</feature>